<dbReference type="AlphaFoldDB" id="D6TKJ3"/>
<evidence type="ECO:0000313" key="2">
    <source>
        <dbReference type="EMBL" id="EFH86293.1"/>
    </source>
</evidence>
<comment type="caution">
    <text evidence="2">The sequence shown here is derived from an EMBL/GenBank/DDBJ whole genome shotgun (WGS) entry which is preliminary data.</text>
</comment>
<dbReference type="InParanoid" id="D6TKJ3"/>
<feature type="compositionally biased region" description="Basic and acidic residues" evidence="1">
    <location>
        <begin position="281"/>
        <end position="290"/>
    </location>
</feature>
<accession>D6TKJ3</accession>
<feature type="compositionally biased region" description="Basic and acidic residues" evidence="1">
    <location>
        <begin position="257"/>
        <end position="266"/>
    </location>
</feature>
<dbReference type="RefSeq" id="WP_007910490.1">
    <property type="nucleotide sequence ID" value="NZ_ADVG01000002.1"/>
</dbReference>
<dbReference type="Proteomes" id="UP000004508">
    <property type="component" value="Unassembled WGS sequence"/>
</dbReference>
<feature type="region of interest" description="Disordered" evidence="1">
    <location>
        <begin position="257"/>
        <end position="290"/>
    </location>
</feature>
<evidence type="ECO:0000256" key="1">
    <source>
        <dbReference type="SAM" id="MobiDB-lite"/>
    </source>
</evidence>
<proteinExistence type="predicted"/>
<keyword evidence="3" id="KW-1185">Reference proteome</keyword>
<sequence>MKNYYTAKEAQERLGLKEGNFFYLVRTGRINKITPPGKKQGVYPRSEIDKFAREMLAFMTYDEGKEVQFMKVQTEDDVKEEYELASLVFGNATHDIPTREAWLKSNPDISFVVRDQGTLVSFIDVLPVKHDTIMRFMNGEIRGWEIPAEDVLTYTPGSEVECIIMSMVTRPDIEPVKRKGYGRKLLSGFLDFIQHLTEKDVQITKLYATSSTPSGIAIMDNAGFDRIGQIGKRVAFEMDTRTSEARIAREYRKILDTHREEQEQGKTHKVSSSGVKNALYTHKEGPGLAR</sequence>
<name>D6TKJ3_KTERA</name>
<reference evidence="2 3" key="1">
    <citation type="journal article" date="2011" name="Stand. Genomic Sci.">
        <title>Non-contiguous finished genome sequence and contextual data of the filamentous soil bacterium Ktedonobacter racemifer type strain (SOSP1-21).</title>
        <authorList>
            <person name="Chang Y.J."/>
            <person name="Land M."/>
            <person name="Hauser L."/>
            <person name="Chertkov O."/>
            <person name="Del Rio T.G."/>
            <person name="Nolan M."/>
            <person name="Copeland A."/>
            <person name="Tice H."/>
            <person name="Cheng J.F."/>
            <person name="Lucas S."/>
            <person name="Han C."/>
            <person name="Goodwin L."/>
            <person name="Pitluck S."/>
            <person name="Ivanova N."/>
            <person name="Ovchinikova G."/>
            <person name="Pati A."/>
            <person name="Chen A."/>
            <person name="Palaniappan K."/>
            <person name="Mavromatis K."/>
            <person name="Liolios K."/>
            <person name="Brettin T."/>
            <person name="Fiebig A."/>
            <person name="Rohde M."/>
            <person name="Abt B."/>
            <person name="Goker M."/>
            <person name="Detter J.C."/>
            <person name="Woyke T."/>
            <person name="Bristow J."/>
            <person name="Eisen J.A."/>
            <person name="Markowitz V."/>
            <person name="Hugenholtz P."/>
            <person name="Kyrpides N.C."/>
            <person name="Klenk H.P."/>
            <person name="Lapidus A."/>
        </authorList>
    </citation>
    <scope>NUCLEOTIDE SEQUENCE [LARGE SCALE GENOMIC DNA]</scope>
    <source>
        <strain evidence="3">DSM 44963</strain>
    </source>
</reference>
<dbReference type="InterPro" id="IPR016181">
    <property type="entry name" value="Acyl_CoA_acyltransferase"/>
</dbReference>
<dbReference type="STRING" id="485913.Krac_7585"/>
<protein>
    <submittedName>
        <fullName evidence="2">Uncharacterized protein</fullName>
    </submittedName>
</protein>
<evidence type="ECO:0000313" key="3">
    <source>
        <dbReference type="Proteomes" id="UP000004508"/>
    </source>
</evidence>
<organism evidence="2 3">
    <name type="scientific">Ktedonobacter racemifer DSM 44963</name>
    <dbReference type="NCBI Taxonomy" id="485913"/>
    <lineage>
        <taxon>Bacteria</taxon>
        <taxon>Bacillati</taxon>
        <taxon>Chloroflexota</taxon>
        <taxon>Ktedonobacteria</taxon>
        <taxon>Ktedonobacterales</taxon>
        <taxon>Ktedonobacteraceae</taxon>
        <taxon>Ktedonobacter</taxon>
    </lineage>
</organism>
<dbReference type="SUPFAM" id="SSF55729">
    <property type="entry name" value="Acyl-CoA N-acyltransferases (Nat)"/>
    <property type="match status" value="1"/>
</dbReference>
<gene>
    <name evidence="2" type="ORF">Krac_7585</name>
</gene>
<dbReference type="OrthoDB" id="147818at2"/>
<dbReference type="Gene3D" id="3.40.630.30">
    <property type="match status" value="1"/>
</dbReference>
<dbReference type="EMBL" id="ADVG01000002">
    <property type="protein sequence ID" value="EFH86293.1"/>
    <property type="molecule type" value="Genomic_DNA"/>
</dbReference>
<dbReference type="eggNOG" id="ENOG502ZP9X">
    <property type="taxonomic scope" value="Bacteria"/>
</dbReference>